<evidence type="ECO:0000256" key="1">
    <source>
        <dbReference type="ARBA" id="ARBA00005439"/>
    </source>
</evidence>
<evidence type="ECO:0000313" key="9">
    <source>
        <dbReference type="Proteomes" id="UP000034539"/>
    </source>
</evidence>
<keyword evidence="2 4" id="KW-0396">Initiation factor</keyword>
<comment type="caution">
    <text evidence="8">The sequence shown here is derived from an EMBL/GenBank/DDBJ whole genome shotgun (WGS) entry which is preliminary data.</text>
</comment>
<dbReference type="GO" id="GO:0032790">
    <property type="term" value="P:ribosome disassembly"/>
    <property type="evidence" value="ECO:0007669"/>
    <property type="project" value="TreeGrafter"/>
</dbReference>
<comment type="subunit">
    <text evidence="4">Monomer.</text>
</comment>
<dbReference type="InterPro" id="IPR019815">
    <property type="entry name" value="Translation_initiation_fac_3_C"/>
</dbReference>
<proteinExistence type="inferred from homology"/>
<evidence type="ECO:0000259" key="7">
    <source>
        <dbReference type="Pfam" id="PF05198"/>
    </source>
</evidence>
<evidence type="ECO:0000256" key="4">
    <source>
        <dbReference type="HAMAP-Rule" id="MF_00080"/>
    </source>
</evidence>
<dbReference type="PANTHER" id="PTHR10938:SF0">
    <property type="entry name" value="TRANSLATION INITIATION FACTOR IF-3, MITOCHONDRIAL"/>
    <property type="match status" value="1"/>
</dbReference>
<comment type="similarity">
    <text evidence="1 4">Belongs to the IF-3 family.</text>
</comment>
<comment type="function">
    <text evidence="4">IF-3 binds to the 30S ribosomal subunit and shifts the equilibrium between 70S ribosomes and their 50S and 30S subunits in favor of the free subunits, thus enhancing the availability of 30S subunits on which protein synthesis initiation begins.</text>
</comment>
<evidence type="ECO:0000313" key="8">
    <source>
        <dbReference type="EMBL" id="KKR31647.1"/>
    </source>
</evidence>
<dbReference type="GO" id="GO:0005829">
    <property type="term" value="C:cytosol"/>
    <property type="evidence" value="ECO:0007669"/>
    <property type="project" value="TreeGrafter"/>
</dbReference>
<dbReference type="Gene3D" id="3.10.20.80">
    <property type="entry name" value="Translation initiation factor 3 (IF-3), N-terminal domain"/>
    <property type="match status" value="1"/>
</dbReference>
<evidence type="ECO:0000256" key="2">
    <source>
        <dbReference type="ARBA" id="ARBA00022540"/>
    </source>
</evidence>
<name>A0A0G0T1E0_9BACT</name>
<keyword evidence="4" id="KW-0963">Cytoplasm</keyword>
<keyword evidence="3 4" id="KW-0648">Protein biosynthesis</keyword>
<reference evidence="8 9" key="1">
    <citation type="journal article" date="2015" name="Nature">
        <title>rRNA introns, odd ribosomes, and small enigmatic genomes across a large radiation of phyla.</title>
        <authorList>
            <person name="Brown C.T."/>
            <person name="Hug L.A."/>
            <person name="Thomas B.C."/>
            <person name="Sharon I."/>
            <person name="Castelle C.J."/>
            <person name="Singh A."/>
            <person name="Wilkins M.J."/>
            <person name="Williams K.H."/>
            <person name="Banfield J.F."/>
        </authorList>
    </citation>
    <scope>NUCLEOTIDE SEQUENCE [LARGE SCALE GENOMIC DNA]</scope>
</reference>
<dbReference type="GO" id="GO:0043022">
    <property type="term" value="F:ribosome binding"/>
    <property type="evidence" value="ECO:0007669"/>
    <property type="project" value="TreeGrafter"/>
</dbReference>
<accession>A0A0G0T1E0</accession>
<dbReference type="Proteomes" id="UP000034539">
    <property type="component" value="Unassembled WGS sequence"/>
</dbReference>
<dbReference type="SUPFAM" id="SSF54364">
    <property type="entry name" value="Translation initiation factor IF3, N-terminal domain"/>
    <property type="match status" value="1"/>
</dbReference>
<dbReference type="InterPro" id="IPR019814">
    <property type="entry name" value="Translation_initiation_fac_3_N"/>
</dbReference>
<dbReference type="EMBL" id="LBXN01000064">
    <property type="protein sequence ID" value="KKR31647.1"/>
    <property type="molecule type" value="Genomic_DNA"/>
</dbReference>
<dbReference type="GO" id="GO:0016020">
    <property type="term" value="C:membrane"/>
    <property type="evidence" value="ECO:0007669"/>
    <property type="project" value="TreeGrafter"/>
</dbReference>
<dbReference type="NCBIfam" id="TIGR00168">
    <property type="entry name" value="infC"/>
    <property type="match status" value="1"/>
</dbReference>
<dbReference type="PANTHER" id="PTHR10938">
    <property type="entry name" value="TRANSLATION INITIATION FACTOR IF-3"/>
    <property type="match status" value="1"/>
</dbReference>
<dbReference type="Pfam" id="PF00707">
    <property type="entry name" value="IF3_C"/>
    <property type="match status" value="1"/>
</dbReference>
<gene>
    <name evidence="4" type="primary">infC</name>
    <name evidence="8" type="ORF">UT63_C0064G0029</name>
</gene>
<dbReference type="HAMAP" id="MF_00080">
    <property type="entry name" value="IF_3"/>
    <property type="match status" value="1"/>
</dbReference>
<evidence type="ECO:0000256" key="3">
    <source>
        <dbReference type="ARBA" id="ARBA00022917"/>
    </source>
</evidence>
<sequence>MRPNYKYYRLNYQIPSATFRLLDDQGKQIGIVTKEEALRMAQSESKDLVEISSSAKPPVVKLIDFKKFKYLEAKKEREAKKKVKNVGVKEVRLRPFIGQHDLEVRLNQGREFLEEGNQLKINLKFSGREFAHKEFGFAVINKFIAALSDISKVDRPPRFEGKMLVAMLVFQKKTKNEEKQS</sequence>
<dbReference type="SUPFAM" id="SSF55200">
    <property type="entry name" value="Translation initiation factor IF3, C-terminal domain"/>
    <property type="match status" value="1"/>
</dbReference>
<comment type="subcellular location">
    <subcellularLocation>
        <location evidence="4">Cytoplasm</location>
    </subcellularLocation>
</comment>
<dbReference type="InterPro" id="IPR036788">
    <property type="entry name" value="T_IF-3_C_sf"/>
</dbReference>
<protein>
    <recommendedName>
        <fullName evidence="4 5">Translation initiation factor IF-3</fullName>
    </recommendedName>
</protein>
<feature type="domain" description="Translation initiation factor 3 N-terminal" evidence="7">
    <location>
        <begin position="11"/>
        <end position="79"/>
    </location>
</feature>
<dbReference type="AlphaFoldDB" id="A0A0G0T1E0"/>
<dbReference type="GO" id="GO:0003743">
    <property type="term" value="F:translation initiation factor activity"/>
    <property type="evidence" value="ECO:0007669"/>
    <property type="project" value="UniProtKB-UniRule"/>
</dbReference>
<evidence type="ECO:0000256" key="5">
    <source>
        <dbReference type="NCBIfam" id="TIGR00168"/>
    </source>
</evidence>
<organism evidence="8 9">
    <name type="scientific">Candidatus Gottesmanbacteria bacterium GW2011_GWC2_39_8</name>
    <dbReference type="NCBI Taxonomy" id="1618450"/>
    <lineage>
        <taxon>Bacteria</taxon>
        <taxon>Candidatus Gottesmaniibacteriota</taxon>
    </lineage>
</organism>
<dbReference type="InterPro" id="IPR001288">
    <property type="entry name" value="Translation_initiation_fac_3"/>
</dbReference>
<dbReference type="Gene3D" id="3.30.110.10">
    <property type="entry name" value="Translation initiation factor 3 (IF-3), C-terminal domain"/>
    <property type="match status" value="1"/>
</dbReference>
<dbReference type="InterPro" id="IPR036787">
    <property type="entry name" value="T_IF-3_N_sf"/>
</dbReference>
<dbReference type="Pfam" id="PF05198">
    <property type="entry name" value="IF3_N"/>
    <property type="match status" value="1"/>
</dbReference>
<feature type="domain" description="Translation initiation factor 3 C-terminal" evidence="6">
    <location>
        <begin position="87"/>
        <end position="168"/>
    </location>
</feature>
<evidence type="ECO:0000259" key="6">
    <source>
        <dbReference type="Pfam" id="PF00707"/>
    </source>
</evidence>